<dbReference type="SUPFAM" id="SSF88659">
    <property type="entry name" value="Sigma3 and sigma4 domains of RNA polymerase sigma factors"/>
    <property type="match status" value="1"/>
</dbReference>
<dbReference type="KEGG" id="scn:Solca_0083"/>
<evidence type="ECO:0000256" key="1">
    <source>
        <dbReference type="ARBA" id="ARBA00010641"/>
    </source>
</evidence>
<evidence type="ECO:0000259" key="5">
    <source>
        <dbReference type="Pfam" id="PF04542"/>
    </source>
</evidence>
<reference evidence="7" key="1">
    <citation type="submission" date="2012-02" db="EMBL/GenBank/DDBJ databases">
        <title>The complete genome of Solitalea canadensis DSM 3403.</title>
        <authorList>
            <consortium name="US DOE Joint Genome Institute (JGI-PGF)"/>
            <person name="Lucas S."/>
            <person name="Copeland A."/>
            <person name="Lapidus A."/>
            <person name="Glavina del Rio T."/>
            <person name="Dalin E."/>
            <person name="Tice H."/>
            <person name="Bruce D."/>
            <person name="Goodwin L."/>
            <person name="Pitluck S."/>
            <person name="Peters L."/>
            <person name="Ovchinnikova G."/>
            <person name="Lu M."/>
            <person name="Kyrpides N."/>
            <person name="Mavromatis K."/>
            <person name="Ivanova N."/>
            <person name="Brettin T."/>
            <person name="Detter J.C."/>
            <person name="Han C."/>
            <person name="Larimer F."/>
            <person name="Land M."/>
            <person name="Hauser L."/>
            <person name="Markowitz V."/>
            <person name="Cheng J.-F."/>
            <person name="Hugenholtz P."/>
            <person name="Woyke T."/>
            <person name="Wu D."/>
            <person name="Spring S."/>
            <person name="Schroeder M."/>
            <person name="Kopitz M."/>
            <person name="Brambilla E."/>
            <person name="Klenk H.-P."/>
            <person name="Eisen J.A."/>
        </authorList>
    </citation>
    <scope>NUCLEOTIDE SEQUENCE</scope>
    <source>
        <strain evidence="7">DSM 3403</strain>
    </source>
</reference>
<dbReference type="InterPro" id="IPR014284">
    <property type="entry name" value="RNA_pol_sigma-70_dom"/>
</dbReference>
<evidence type="ECO:0000256" key="3">
    <source>
        <dbReference type="ARBA" id="ARBA00023082"/>
    </source>
</evidence>
<dbReference type="SUPFAM" id="SSF88946">
    <property type="entry name" value="Sigma2 domain of RNA polymerase sigma factors"/>
    <property type="match status" value="1"/>
</dbReference>
<dbReference type="InterPro" id="IPR013249">
    <property type="entry name" value="RNA_pol_sigma70_r4_t2"/>
</dbReference>
<dbReference type="GO" id="GO:0006352">
    <property type="term" value="P:DNA-templated transcription initiation"/>
    <property type="evidence" value="ECO:0007669"/>
    <property type="project" value="InterPro"/>
</dbReference>
<dbReference type="InterPro" id="IPR013325">
    <property type="entry name" value="RNA_pol_sigma_r2"/>
</dbReference>
<dbReference type="NCBIfam" id="TIGR02985">
    <property type="entry name" value="Sig70_bacteroi1"/>
    <property type="match status" value="1"/>
</dbReference>
<dbReference type="Gene3D" id="1.10.1740.10">
    <property type="match status" value="1"/>
</dbReference>
<evidence type="ECO:0000259" key="6">
    <source>
        <dbReference type="Pfam" id="PF08281"/>
    </source>
</evidence>
<dbReference type="Gene3D" id="1.10.10.10">
    <property type="entry name" value="Winged helix-like DNA-binding domain superfamily/Winged helix DNA-binding domain"/>
    <property type="match status" value="1"/>
</dbReference>
<dbReference type="NCBIfam" id="TIGR02937">
    <property type="entry name" value="sigma70-ECF"/>
    <property type="match status" value="1"/>
</dbReference>
<dbReference type="GO" id="GO:0003677">
    <property type="term" value="F:DNA binding"/>
    <property type="evidence" value="ECO:0007669"/>
    <property type="project" value="InterPro"/>
</dbReference>
<dbReference type="eggNOG" id="COG1595">
    <property type="taxonomic scope" value="Bacteria"/>
</dbReference>
<comment type="similarity">
    <text evidence="1">Belongs to the sigma-70 factor family. ECF subfamily.</text>
</comment>
<dbReference type="AlphaFoldDB" id="H8KT56"/>
<keyword evidence="4" id="KW-0804">Transcription</keyword>
<sequence length="194" mass="22610">MSGYGKYDDKELILFLKEGDQAAFTEIYNRYWASMYSHVYKMLRSQEESKDLLQDMFSSLWLKAADIDEQTKLSGYLYLSARNRVFNLIQRNKVKNDYLASVAQFISEAGTETMERLDEKDLINAIESEIQNLPPKMREIFELSRKANLTHKEIAEKLNISDQTVRKQVQNALRILKPKVQAIQVGVAFLLFLR</sequence>
<evidence type="ECO:0000313" key="7">
    <source>
        <dbReference type="EMBL" id="AFD05239.1"/>
    </source>
</evidence>
<dbReference type="PANTHER" id="PTHR43133:SF46">
    <property type="entry name" value="RNA POLYMERASE SIGMA-70 FACTOR ECF SUBFAMILY"/>
    <property type="match status" value="1"/>
</dbReference>
<dbReference type="InterPro" id="IPR014327">
    <property type="entry name" value="RNA_pol_sigma70_bacteroid"/>
</dbReference>
<evidence type="ECO:0000313" key="8">
    <source>
        <dbReference type="Proteomes" id="UP000007590"/>
    </source>
</evidence>
<gene>
    <name evidence="7" type="ordered locus">Solca_0083</name>
</gene>
<keyword evidence="2" id="KW-0805">Transcription regulation</keyword>
<protein>
    <submittedName>
        <fullName evidence="7">RNA polymerase sigma-70 factor, Bacteroides expansion family 1</fullName>
    </submittedName>
</protein>
<feature type="domain" description="RNA polymerase sigma factor 70 region 4 type 2" evidence="6">
    <location>
        <begin position="124"/>
        <end position="174"/>
    </location>
</feature>
<evidence type="ECO:0000256" key="2">
    <source>
        <dbReference type="ARBA" id="ARBA00023015"/>
    </source>
</evidence>
<dbReference type="Pfam" id="PF08281">
    <property type="entry name" value="Sigma70_r4_2"/>
    <property type="match status" value="1"/>
</dbReference>
<dbReference type="CDD" id="cd06171">
    <property type="entry name" value="Sigma70_r4"/>
    <property type="match status" value="1"/>
</dbReference>
<dbReference type="GO" id="GO:0016987">
    <property type="term" value="F:sigma factor activity"/>
    <property type="evidence" value="ECO:0007669"/>
    <property type="project" value="UniProtKB-KW"/>
</dbReference>
<dbReference type="InterPro" id="IPR036388">
    <property type="entry name" value="WH-like_DNA-bd_sf"/>
</dbReference>
<dbReference type="EMBL" id="CP003349">
    <property type="protein sequence ID" value="AFD05239.1"/>
    <property type="molecule type" value="Genomic_DNA"/>
</dbReference>
<name>H8KT56_SOLCM</name>
<keyword evidence="3" id="KW-0731">Sigma factor</keyword>
<dbReference type="Pfam" id="PF04542">
    <property type="entry name" value="Sigma70_r2"/>
    <property type="match status" value="1"/>
</dbReference>
<feature type="domain" description="RNA polymerase sigma-70 region 2" evidence="5">
    <location>
        <begin position="28"/>
        <end position="93"/>
    </location>
</feature>
<dbReference type="Proteomes" id="UP000007590">
    <property type="component" value="Chromosome"/>
</dbReference>
<dbReference type="InterPro" id="IPR013324">
    <property type="entry name" value="RNA_pol_sigma_r3/r4-like"/>
</dbReference>
<dbReference type="InterPro" id="IPR039425">
    <property type="entry name" value="RNA_pol_sigma-70-like"/>
</dbReference>
<dbReference type="HOGENOM" id="CLU_047691_4_1_10"/>
<dbReference type="PANTHER" id="PTHR43133">
    <property type="entry name" value="RNA POLYMERASE ECF-TYPE SIGMA FACTO"/>
    <property type="match status" value="1"/>
</dbReference>
<organism evidence="7 8">
    <name type="scientific">Solitalea canadensis (strain ATCC 29591 / DSM 3403 / JCM 21819 / LMG 8368 / NBRC 15130 / NCIMB 12057 / USAM 9D)</name>
    <name type="common">Flexibacter canadensis</name>
    <dbReference type="NCBI Taxonomy" id="929556"/>
    <lineage>
        <taxon>Bacteria</taxon>
        <taxon>Pseudomonadati</taxon>
        <taxon>Bacteroidota</taxon>
        <taxon>Sphingobacteriia</taxon>
        <taxon>Sphingobacteriales</taxon>
        <taxon>Sphingobacteriaceae</taxon>
        <taxon>Solitalea</taxon>
    </lineage>
</organism>
<evidence type="ECO:0000256" key="4">
    <source>
        <dbReference type="ARBA" id="ARBA00023163"/>
    </source>
</evidence>
<dbReference type="OrthoDB" id="659569at2"/>
<dbReference type="InterPro" id="IPR007627">
    <property type="entry name" value="RNA_pol_sigma70_r2"/>
</dbReference>
<dbReference type="STRING" id="929556.Solca_0083"/>
<keyword evidence="8" id="KW-1185">Reference proteome</keyword>
<dbReference type="RefSeq" id="WP_014678467.1">
    <property type="nucleotide sequence ID" value="NC_017770.1"/>
</dbReference>
<proteinExistence type="inferred from homology"/>
<accession>H8KT56</accession>